<organism evidence="2 3">
    <name type="scientific">Natrialba aegyptia DSM 13077</name>
    <dbReference type="NCBI Taxonomy" id="1227491"/>
    <lineage>
        <taxon>Archaea</taxon>
        <taxon>Methanobacteriati</taxon>
        <taxon>Methanobacteriota</taxon>
        <taxon>Stenosarchaea group</taxon>
        <taxon>Halobacteria</taxon>
        <taxon>Halobacteriales</taxon>
        <taxon>Natrialbaceae</taxon>
        <taxon>Natrialba</taxon>
    </lineage>
</organism>
<protein>
    <submittedName>
        <fullName evidence="2">Uncharacterized protein</fullName>
    </submittedName>
</protein>
<sequence>MSVEYRPPEQPATTAIDPDEYTRNPRSAIANDPHAGHGPHRKSSSLSIRSSPNTRHPLPARIERVHLRARIAALERELTIRDRQRRELITQYERELEAQQDHDWGQKQDQKQRHRCEEDDRSGRSDQSDFTQARQSRQTRTERTGLLQRVLDRWHQHRHSK</sequence>
<name>M0B7U6_9EURY</name>
<evidence type="ECO:0000313" key="3">
    <source>
        <dbReference type="Proteomes" id="UP000011591"/>
    </source>
</evidence>
<dbReference type="OrthoDB" id="170894at2157"/>
<accession>M0B7U6</accession>
<proteinExistence type="predicted"/>
<evidence type="ECO:0000313" key="2">
    <source>
        <dbReference type="EMBL" id="ELZ06562.1"/>
    </source>
</evidence>
<feature type="compositionally biased region" description="Polar residues" evidence="1">
    <location>
        <begin position="128"/>
        <end position="138"/>
    </location>
</feature>
<dbReference type="Proteomes" id="UP000011591">
    <property type="component" value="Unassembled WGS sequence"/>
</dbReference>
<gene>
    <name evidence="2" type="ORF">C480_09495</name>
</gene>
<comment type="caution">
    <text evidence="2">The sequence shown here is derived from an EMBL/GenBank/DDBJ whole genome shotgun (WGS) entry which is preliminary data.</text>
</comment>
<feature type="region of interest" description="Disordered" evidence="1">
    <location>
        <begin position="1"/>
        <end position="63"/>
    </location>
</feature>
<evidence type="ECO:0000256" key="1">
    <source>
        <dbReference type="SAM" id="MobiDB-lite"/>
    </source>
</evidence>
<dbReference type="AlphaFoldDB" id="M0B7U6"/>
<feature type="region of interest" description="Disordered" evidence="1">
    <location>
        <begin position="95"/>
        <end position="161"/>
    </location>
</feature>
<keyword evidence="3" id="KW-1185">Reference proteome</keyword>
<dbReference type="PATRIC" id="fig|1227491.4.peg.1960"/>
<feature type="compositionally biased region" description="Basic and acidic residues" evidence="1">
    <location>
        <begin position="95"/>
        <end position="127"/>
    </location>
</feature>
<reference evidence="2 3" key="1">
    <citation type="journal article" date="2014" name="PLoS Genet.">
        <title>Phylogenetically driven sequencing of extremely halophilic archaea reveals strategies for static and dynamic osmo-response.</title>
        <authorList>
            <person name="Becker E.A."/>
            <person name="Seitzer P.M."/>
            <person name="Tritt A."/>
            <person name="Larsen D."/>
            <person name="Krusor M."/>
            <person name="Yao A.I."/>
            <person name="Wu D."/>
            <person name="Madern D."/>
            <person name="Eisen J.A."/>
            <person name="Darling A.E."/>
            <person name="Facciotti M.T."/>
        </authorList>
    </citation>
    <scope>NUCLEOTIDE SEQUENCE [LARGE SCALE GENOMIC DNA]</scope>
    <source>
        <strain evidence="2 3">DSM 13077</strain>
    </source>
</reference>
<dbReference type="RefSeq" id="WP_006665366.1">
    <property type="nucleotide sequence ID" value="NZ_AOIP01000019.1"/>
</dbReference>
<dbReference type="EMBL" id="AOIP01000019">
    <property type="protein sequence ID" value="ELZ06562.1"/>
    <property type="molecule type" value="Genomic_DNA"/>
</dbReference>